<proteinExistence type="predicted"/>
<comment type="caution">
    <text evidence="3">The sequence shown here is derived from an EMBL/GenBank/DDBJ whole genome shotgun (WGS) entry which is preliminary data.</text>
</comment>
<feature type="chain" id="PRO_5002307913" description="CHRD domain-containing protein" evidence="1">
    <location>
        <begin position="22"/>
        <end position="137"/>
    </location>
</feature>
<feature type="domain" description="CHRD" evidence="2">
    <location>
        <begin position="20"/>
        <end position="136"/>
    </location>
</feature>
<dbReference type="EMBL" id="BALE01000009">
    <property type="protein sequence ID" value="GAN53216.1"/>
    <property type="molecule type" value="Genomic_DNA"/>
</dbReference>
<feature type="signal peptide" evidence="1">
    <location>
        <begin position="1"/>
        <end position="21"/>
    </location>
</feature>
<dbReference type="STRING" id="1231623.Tasa_009_011"/>
<dbReference type="RefSeq" id="WP_048846986.1">
    <property type="nucleotide sequence ID" value="NZ_BALE01000009.1"/>
</dbReference>
<reference evidence="3 4" key="1">
    <citation type="submission" date="2012-10" db="EMBL/GenBank/DDBJ databases">
        <title>Genome sequencing of Tanticharoenia sakaeratensis NBRC 103193.</title>
        <authorList>
            <person name="Azuma Y."/>
            <person name="Hadano H."/>
            <person name="Hirakawa H."/>
            <person name="Matsushita K."/>
        </authorList>
    </citation>
    <scope>NUCLEOTIDE SEQUENCE [LARGE SCALE GENOMIC DNA]</scope>
    <source>
        <strain evidence="3 4">NBRC 103193</strain>
    </source>
</reference>
<name>A0A0D6MI81_9PROT</name>
<gene>
    <name evidence="3" type="ORF">Tasa_009_011</name>
</gene>
<dbReference type="SMART" id="SM00754">
    <property type="entry name" value="CHRD"/>
    <property type="match status" value="1"/>
</dbReference>
<accession>A0A0D6MI81</accession>
<dbReference type="Pfam" id="PF07452">
    <property type="entry name" value="CHRD"/>
    <property type="match status" value="1"/>
</dbReference>
<dbReference type="OrthoDB" id="571052at2"/>
<keyword evidence="4" id="KW-1185">Reference proteome</keyword>
<evidence type="ECO:0000259" key="2">
    <source>
        <dbReference type="SMART" id="SM00754"/>
    </source>
</evidence>
<dbReference type="InterPro" id="IPR010895">
    <property type="entry name" value="CHRD"/>
</dbReference>
<protein>
    <recommendedName>
        <fullName evidence="2">CHRD domain-containing protein</fullName>
    </recommendedName>
</protein>
<keyword evidence="1" id="KW-0732">Signal</keyword>
<sequence length="137" mass="14467">MRYRSITALALGLAVSLPASAEVLHVQGQFKVEHGATNTVGGGIGGKLDTVKDTLTYHLHYRGLTGPINAIHLHGPADDGQDAGVLVPVPGPYTTKMHGVLHLTADQVKDIQDGKTYFNLHTAAHADGEARAQLMAK</sequence>
<dbReference type="AlphaFoldDB" id="A0A0D6MI81"/>
<dbReference type="Proteomes" id="UP000032679">
    <property type="component" value="Unassembled WGS sequence"/>
</dbReference>
<organism evidence="3 4">
    <name type="scientific">Tanticharoenia sakaeratensis NBRC 103193</name>
    <dbReference type="NCBI Taxonomy" id="1231623"/>
    <lineage>
        <taxon>Bacteria</taxon>
        <taxon>Pseudomonadati</taxon>
        <taxon>Pseudomonadota</taxon>
        <taxon>Alphaproteobacteria</taxon>
        <taxon>Acetobacterales</taxon>
        <taxon>Acetobacteraceae</taxon>
        <taxon>Tanticharoenia</taxon>
    </lineage>
</organism>
<evidence type="ECO:0000313" key="3">
    <source>
        <dbReference type="EMBL" id="GAN53216.1"/>
    </source>
</evidence>
<evidence type="ECO:0000313" key="4">
    <source>
        <dbReference type="Proteomes" id="UP000032679"/>
    </source>
</evidence>
<evidence type="ECO:0000256" key="1">
    <source>
        <dbReference type="SAM" id="SignalP"/>
    </source>
</evidence>